<evidence type="ECO:0000256" key="1">
    <source>
        <dbReference type="SAM" id="MobiDB-lite"/>
    </source>
</evidence>
<dbReference type="InterPro" id="IPR018683">
    <property type="entry name" value="DUF2169"/>
</dbReference>
<dbReference type="InterPro" id="IPR001646">
    <property type="entry name" value="5peptide_repeat"/>
</dbReference>
<dbReference type="Gene3D" id="2.160.20.80">
    <property type="entry name" value="E3 ubiquitin-protein ligase SopA"/>
    <property type="match status" value="3"/>
</dbReference>
<evidence type="ECO:0000313" key="4">
    <source>
        <dbReference type="Proteomes" id="UP000019095"/>
    </source>
</evidence>
<evidence type="ECO:0000259" key="2">
    <source>
        <dbReference type="Pfam" id="PF09937"/>
    </source>
</evidence>
<dbReference type="eggNOG" id="COG5351">
    <property type="taxonomic scope" value="Bacteria"/>
</dbReference>
<feature type="region of interest" description="Disordered" evidence="1">
    <location>
        <begin position="278"/>
        <end position="297"/>
    </location>
</feature>
<reference evidence="3 4" key="1">
    <citation type="journal article" date="2014" name="Microbiology">
        <title>Unravelling the complete genome sequence of Advenella mimigardefordensis strain DPN7T and novel insights in the catabolism of the xenobiotic polythioester precursor 3,3'-dithiodipropionate.</title>
        <authorList>
            <person name="Wubbeler J.H."/>
            <person name="Hiessl S."/>
            <person name="Schuldes J."/>
            <person name="Thurmer A."/>
            <person name="Daniel R."/>
            <person name="Steinbuchel A."/>
        </authorList>
    </citation>
    <scope>NUCLEOTIDE SEQUENCE [LARGE SCALE GENOMIC DNA]</scope>
    <source>
        <strain evidence="4">DSM 17166 / LMG 22922 / DPN7</strain>
    </source>
</reference>
<dbReference type="AlphaFoldDB" id="W0PEX0"/>
<dbReference type="KEGG" id="amim:MIM_c34790"/>
<dbReference type="PANTHER" id="PTHR14136:SF17">
    <property type="entry name" value="BTB_POZ DOMAIN-CONTAINING PROTEIN KCTD9"/>
    <property type="match status" value="1"/>
</dbReference>
<dbReference type="InterPro" id="IPR051082">
    <property type="entry name" value="Pentapeptide-BTB/POZ_domain"/>
</dbReference>
<dbReference type="PATRIC" id="fig|1247726.3.peg.3846"/>
<dbReference type="RefSeq" id="WP_025374225.1">
    <property type="nucleotide sequence ID" value="NZ_CP003915.1"/>
</dbReference>
<protein>
    <submittedName>
        <fullName evidence="3">Pentapeptide repeat-containing protein</fullName>
    </submittedName>
</protein>
<keyword evidence="4" id="KW-1185">Reference proteome</keyword>
<organism evidence="3 4">
    <name type="scientific">Advenella mimigardefordensis (strain DSM 17166 / LMG 22922 / DPN7)</name>
    <dbReference type="NCBI Taxonomy" id="1247726"/>
    <lineage>
        <taxon>Bacteria</taxon>
        <taxon>Pseudomonadati</taxon>
        <taxon>Pseudomonadota</taxon>
        <taxon>Betaproteobacteria</taxon>
        <taxon>Burkholderiales</taxon>
        <taxon>Alcaligenaceae</taxon>
    </lineage>
</organism>
<dbReference type="Proteomes" id="UP000019095">
    <property type="component" value="Chromosome"/>
</dbReference>
<name>W0PEX0_ADVMD</name>
<dbReference type="SUPFAM" id="SSF141571">
    <property type="entry name" value="Pentapeptide repeat-like"/>
    <property type="match status" value="2"/>
</dbReference>
<dbReference type="eggNOG" id="COG1357">
    <property type="taxonomic scope" value="Bacteria"/>
</dbReference>
<dbReference type="HOGENOM" id="CLU_007055_0_0_4"/>
<dbReference type="Pfam" id="PF09937">
    <property type="entry name" value="DUF2169"/>
    <property type="match status" value="1"/>
</dbReference>
<evidence type="ECO:0000313" key="3">
    <source>
        <dbReference type="EMBL" id="AHG65539.1"/>
    </source>
</evidence>
<dbReference type="Pfam" id="PF00805">
    <property type="entry name" value="Pentapeptide"/>
    <property type="match status" value="3"/>
</dbReference>
<dbReference type="EMBL" id="CP003915">
    <property type="protein sequence ID" value="AHG65539.1"/>
    <property type="molecule type" value="Genomic_DNA"/>
</dbReference>
<dbReference type="OrthoDB" id="237820at2"/>
<dbReference type="STRING" id="1247726.MIM_c34790"/>
<sequence length="984" mass="110948">MKIIKPFYLGTLTRPFSMHRQHRLGVAVFAVADYSRDEEQPRLDPDHLLWRDLLPQLDCEGMIDQFIPKPQAEYLVSGFATTEFAQQDNQCAVRVQVGDLEKNLMVSGQRYWLNGRLTAAEPFERIEITWENAFGGASFAENTAGKGADTVTVDNVSTRLAPNIELPSARMGTQDSKVEPASFGPIPLMRPSRFALGGAYSEEWLKKDFPGFFPDLDPTIFNAASPDQRWTESDCLPESAPFTIWNMTPGQPYWQGVLPDWKARCFVIKSTRSREDELQAAHDRRVAGSSAHGQHQDLRGQTISASNPVSDFGEITDVNEEHEAFIEISLRATTAWFLPHEKKVILIYHGSLDIAEDDAADIKCIMPALEKPGQQRDTAWYQRVMGQRRDPEHGAMYAFQDSELVPQDLLNPLDFLDMDVTRLARWQKAIVRKDQIISEQRTFIAKSGYDPDEYLPIVMGPERQYSVQDVPQLMQALKALPAQAEKIKAEKRAEARKHSLAPELTEDILENRIKAPPGPPRPIADQIDDQMPGDLEQIRHQYKDELEAWQEHQPREFAEISAHADAGPNAQIDHDSSLKAGRQHALDKAMETEEFQTANRRYRERAEEIRDMPEFAALERLKRMEPLNRKMYLYSVQMQEGVARVSPHRSEQIRTQVQQRYDADKDLSMMDLTGADLSGMQLQGANLHGAFMEAADLSGADLSGCNLSEAVLARSTLDGCNLSHANLDNANLSVIQAKGTRFEGASLDTSIIEQSTFFECDFSHARLSQLLLNKIRFQKCAFVDAELFQCIYTECEFTENALGARMTRTTFLQSQLKRNRYAGAFLDSSHFVQSALQGEVFGLGRFLNVAMVHHTTLQECSFAHAQFRQCNLRGLQLDGQDFTHADMSMTDFSESSLKGSTLSKMTARDAMFVRTDLRHAQGEDANLMQATMTGANLENAAFSKANFFRANLGRARLDETTELDQAYTTQANLYPLRDLQGEDA</sequence>
<dbReference type="PANTHER" id="PTHR14136">
    <property type="entry name" value="BTB_POZ DOMAIN-CONTAINING PROTEIN KCTD9"/>
    <property type="match status" value="1"/>
</dbReference>
<accession>W0PEX0</accession>
<proteinExistence type="predicted"/>
<gene>
    <name evidence="3" type="ORF">MIM_c34790</name>
</gene>
<feature type="domain" description="DUF2169" evidence="2">
    <location>
        <begin position="20"/>
        <end position="349"/>
    </location>
</feature>